<keyword evidence="2" id="KW-1133">Transmembrane helix</keyword>
<gene>
    <name evidence="3" type="ORF">DSL72_002017</name>
</gene>
<dbReference type="AlphaFoldDB" id="A0A8A3PBH2"/>
<keyword evidence="2" id="KW-0472">Membrane</keyword>
<dbReference type="Proteomes" id="UP000672032">
    <property type="component" value="Chromosome 3"/>
</dbReference>
<evidence type="ECO:0000313" key="3">
    <source>
        <dbReference type="EMBL" id="QSZ32443.1"/>
    </source>
</evidence>
<feature type="compositionally biased region" description="Low complexity" evidence="1">
    <location>
        <begin position="232"/>
        <end position="247"/>
    </location>
</feature>
<feature type="compositionally biased region" description="Polar residues" evidence="1">
    <location>
        <begin position="187"/>
        <end position="198"/>
    </location>
</feature>
<evidence type="ECO:0000256" key="2">
    <source>
        <dbReference type="SAM" id="Phobius"/>
    </source>
</evidence>
<feature type="transmembrane region" description="Helical" evidence="2">
    <location>
        <begin position="47"/>
        <end position="68"/>
    </location>
</feature>
<evidence type="ECO:0000313" key="4">
    <source>
        <dbReference type="Proteomes" id="UP000672032"/>
    </source>
</evidence>
<dbReference type="EMBL" id="CP063407">
    <property type="protein sequence ID" value="QSZ32443.1"/>
    <property type="molecule type" value="Genomic_DNA"/>
</dbReference>
<protein>
    <submittedName>
        <fullName evidence="3">Uncharacterized protein</fullName>
    </submittedName>
</protein>
<organism evidence="3 4">
    <name type="scientific">Monilinia vaccinii-corymbosi</name>
    <dbReference type="NCBI Taxonomy" id="61207"/>
    <lineage>
        <taxon>Eukaryota</taxon>
        <taxon>Fungi</taxon>
        <taxon>Dikarya</taxon>
        <taxon>Ascomycota</taxon>
        <taxon>Pezizomycotina</taxon>
        <taxon>Leotiomycetes</taxon>
        <taxon>Helotiales</taxon>
        <taxon>Sclerotiniaceae</taxon>
        <taxon>Monilinia</taxon>
    </lineage>
</organism>
<feature type="region of interest" description="Disordered" evidence="1">
    <location>
        <begin position="88"/>
        <end position="247"/>
    </location>
</feature>
<dbReference type="OrthoDB" id="3550369at2759"/>
<reference evidence="3" key="1">
    <citation type="submission" date="2020-10" db="EMBL/GenBank/DDBJ databases">
        <title>Genome Sequence of Monilinia vaccinii-corymbosi Sheds Light on Mummy Berry Disease Infection of Blueberry and Mating Type.</title>
        <authorList>
            <person name="Yow A.G."/>
            <person name="Zhang Y."/>
            <person name="Bansal K."/>
            <person name="Eacker S.M."/>
            <person name="Sullivan S."/>
            <person name="Liachko I."/>
            <person name="Cubeta M.A."/>
            <person name="Rollins J.A."/>
            <person name="Ashrafi H."/>
        </authorList>
    </citation>
    <scope>NUCLEOTIDE SEQUENCE</scope>
    <source>
        <strain evidence="3">RL-1</strain>
    </source>
</reference>
<proteinExistence type="predicted"/>
<keyword evidence="2" id="KW-0812">Transmembrane</keyword>
<keyword evidence="4" id="KW-1185">Reference proteome</keyword>
<name>A0A8A3PBH2_9HELO</name>
<accession>A0A8A3PBH2</accession>
<feature type="compositionally biased region" description="Basic and acidic residues" evidence="1">
    <location>
        <begin position="98"/>
        <end position="111"/>
    </location>
</feature>
<sequence>MASGTRLCWRKLYTNISPLINKVASLILEARSCLEVLNFANMGQESSIMAVMIIVLTVLGGAVAFLLWHRLCRSRRLDEAIEMRHVQERGPGRHRARERGTDGRRVREHDPNGPSIAGIVRGSPGHPAGGTTRNEQRSGLSLADILDTPPRRSAKSAGSPLKKGNKGDTSGGSQDSPRRADAERSPSGPTTHVQQSAGSAVWKGKGKPAPGKLQIPAVNPENSDTSLIRVESSPSFSQDESSIGSER</sequence>
<evidence type="ECO:0000256" key="1">
    <source>
        <dbReference type="SAM" id="MobiDB-lite"/>
    </source>
</evidence>